<dbReference type="AlphaFoldDB" id="A0A380MR65"/>
<reference evidence="1 2" key="1">
    <citation type="submission" date="2018-06" db="EMBL/GenBank/DDBJ databases">
        <authorList>
            <consortium name="Pathogen Informatics"/>
            <person name="Doyle S."/>
        </authorList>
    </citation>
    <scope>NUCLEOTIDE SEQUENCE [LARGE SCALE GENOMIC DNA]</scope>
    <source>
        <strain evidence="1 2">NCTC13337</strain>
    </source>
</reference>
<keyword evidence="2" id="KW-1185">Reference proteome</keyword>
<accession>A0A380MR65</accession>
<dbReference type="RefSeq" id="WP_072575742.1">
    <property type="nucleotide sequence ID" value="NZ_LWHB01000024.1"/>
</dbReference>
<evidence type="ECO:0000313" key="1">
    <source>
        <dbReference type="EMBL" id="SUO94546.1"/>
    </source>
</evidence>
<name>A0A380MR65_9GAMM</name>
<protein>
    <submittedName>
        <fullName evidence="1">Uncharacterized protein</fullName>
    </submittedName>
</protein>
<proteinExistence type="predicted"/>
<organism evidence="1 2">
    <name type="scientific">Suttonella ornithocola</name>
    <dbReference type="NCBI Taxonomy" id="279832"/>
    <lineage>
        <taxon>Bacteria</taxon>
        <taxon>Pseudomonadati</taxon>
        <taxon>Pseudomonadota</taxon>
        <taxon>Gammaproteobacteria</taxon>
        <taxon>Cardiobacteriales</taxon>
        <taxon>Cardiobacteriaceae</taxon>
        <taxon>Suttonella</taxon>
    </lineage>
</organism>
<sequence>MQSAFEKPITTAHGSYAVYADTSGGQLWLQTDNQNTIIGLNPHFSGFSRFPVHLTEFLPGNNAMDGAFYAWLNPNI</sequence>
<dbReference type="EMBL" id="UHIC01000001">
    <property type="protein sequence ID" value="SUO94546.1"/>
    <property type="molecule type" value="Genomic_DNA"/>
</dbReference>
<dbReference type="Proteomes" id="UP000254601">
    <property type="component" value="Unassembled WGS sequence"/>
</dbReference>
<gene>
    <name evidence="1" type="ORF">NCTC13337_00802</name>
</gene>
<evidence type="ECO:0000313" key="2">
    <source>
        <dbReference type="Proteomes" id="UP000254601"/>
    </source>
</evidence>
<dbReference type="OrthoDB" id="666874at2"/>